<accession>A0ABR1FGQ7</accession>
<dbReference type="PANTHER" id="PTHR48480:SF2">
    <property type="entry name" value="PEPTIDASE D"/>
    <property type="match status" value="1"/>
</dbReference>
<dbReference type="SUPFAM" id="SSF55920">
    <property type="entry name" value="Creatinase/aminopeptidase"/>
    <property type="match status" value="1"/>
</dbReference>
<comment type="catalytic activity">
    <reaction evidence="15">
        <text>Xaa-L-Pro dipeptide + H2O = an L-alpha-amino acid + L-proline</text>
        <dbReference type="Rhea" id="RHEA:76407"/>
        <dbReference type="ChEBI" id="CHEBI:15377"/>
        <dbReference type="ChEBI" id="CHEBI:59869"/>
        <dbReference type="ChEBI" id="CHEBI:60039"/>
        <dbReference type="ChEBI" id="CHEBI:195196"/>
        <dbReference type="EC" id="3.4.13.9"/>
    </reaction>
</comment>
<evidence type="ECO:0000256" key="3">
    <source>
        <dbReference type="ARBA" id="ARBA00022670"/>
    </source>
</evidence>
<keyword evidence="7" id="KW-0482">Metalloprotease</keyword>
<dbReference type="SMART" id="SM01011">
    <property type="entry name" value="AMP_N"/>
    <property type="match status" value="1"/>
</dbReference>
<comment type="similarity">
    <text evidence="9">Belongs to the peptidase M24B family. Eukaryotic-type prolidase subfamily.</text>
</comment>
<reference evidence="17 18" key="1">
    <citation type="submission" date="2024-03" db="EMBL/GenBank/DDBJ databases">
        <title>Aureococcus anophagefferens CCMP1851 and Kratosvirus quantuckense: Draft genome of a second virus-susceptible host strain in the model system.</title>
        <authorList>
            <person name="Chase E."/>
            <person name="Truchon A.R."/>
            <person name="Schepens W."/>
            <person name="Wilhelm S.W."/>
        </authorList>
    </citation>
    <scope>NUCLEOTIDE SEQUENCE [LARGE SCALE GENOMIC DNA]</scope>
    <source>
        <strain evidence="17 18">CCMP1851</strain>
    </source>
</reference>
<evidence type="ECO:0000256" key="6">
    <source>
        <dbReference type="ARBA" id="ARBA00022997"/>
    </source>
</evidence>
<evidence type="ECO:0000256" key="15">
    <source>
        <dbReference type="ARBA" id="ARBA00048994"/>
    </source>
</evidence>
<keyword evidence="18" id="KW-1185">Reference proteome</keyword>
<evidence type="ECO:0000256" key="10">
    <source>
        <dbReference type="ARBA" id="ARBA00044051"/>
    </source>
</evidence>
<keyword evidence="6" id="KW-0224">Dipeptidase</keyword>
<evidence type="ECO:0000256" key="7">
    <source>
        <dbReference type="ARBA" id="ARBA00023049"/>
    </source>
</evidence>
<evidence type="ECO:0000256" key="11">
    <source>
        <dbReference type="ARBA" id="ARBA00044141"/>
    </source>
</evidence>
<keyword evidence="5" id="KW-0378">Hydrolase</keyword>
<dbReference type="InterPro" id="IPR036005">
    <property type="entry name" value="Creatinase/aminopeptidase-like"/>
</dbReference>
<evidence type="ECO:0000256" key="1">
    <source>
        <dbReference type="ARBA" id="ARBA00001936"/>
    </source>
</evidence>
<gene>
    <name evidence="17" type="primary">PEPD</name>
    <name evidence="17" type="ORF">SO694_0017606</name>
</gene>
<name>A0ABR1FGQ7_AURAN</name>
<evidence type="ECO:0000256" key="14">
    <source>
        <dbReference type="ARBA" id="ARBA00044351"/>
    </source>
</evidence>
<dbReference type="Pfam" id="PF00557">
    <property type="entry name" value="Peptidase_M24"/>
    <property type="match status" value="1"/>
</dbReference>
<dbReference type="Gene3D" id="3.40.350.10">
    <property type="entry name" value="Creatinase/prolidase N-terminal domain"/>
    <property type="match status" value="1"/>
</dbReference>
<dbReference type="EMBL" id="JBBJCI010000429">
    <property type="protein sequence ID" value="KAK7230480.1"/>
    <property type="molecule type" value="Genomic_DNA"/>
</dbReference>
<keyword evidence="8" id="KW-0464">Manganese</keyword>
<evidence type="ECO:0000256" key="8">
    <source>
        <dbReference type="ARBA" id="ARBA00023211"/>
    </source>
</evidence>
<evidence type="ECO:0000313" key="17">
    <source>
        <dbReference type="EMBL" id="KAK7230480.1"/>
    </source>
</evidence>
<keyword evidence="4" id="KW-0479">Metal-binding</keyword>
<evidence type="ECO:0000313" key="18">
    <source>
        <dbReference type="Proteomes" id="UP001363151"/>
    </source>
</evidence>
<dbReference type="EC" id="3.4.13.9" evidence="10"/>
<organism evidence="17 18">
    <name type="scientific">Aureococcus anophagefferens</name>
    <name type="common">Harmful bloom alga</name>
    <dbReference type="NCBI Taxonomy" id="44056"/>
    <lineage>
        <taxon>Eukaryota</taxon>
        <taxon>Sar</taxon>
        <taxon>Stramenopiles</taxon>
        <taxon>Ochrophyta</taxon>
        <taxon>Pelagophyceae</taxon>
        <taxon>Pelagomonadales</taxon>
        <taxon>Pelagomonadaceae</taxon>
        <taxon>Aureococcus</taxon>
    </lineage>
</organism>
<dbReference type="Gene3D" id="3.90.230.10">
    <property type="entry name" value="Creatinase/methionine aminopeptidase superfamily"/>
    <property type="match status" value="1"/>
</dbReference>
<sequence length="531" mass="57279">MAATIASLDCKSKASPANTPGAFATDPCFFSRGAHTYRVPLSLHADNRAALLERLKDHAPGVCLFVGGDAHERNDTDHEELFRQESYFQYLFGVAEPGWFGTVALPSGKATLFAPELGPEYAVWMGKIATREELGARYGVEVKWTSALAAHCATFDVTYAPRGVNSDSGNGIHERLPPPADVPNLSDDLSVPNALFLAACEARVFKSADEAALLRYASWVTSNAHVDVMRVVKPEMYEYELEAEFLYRCARDGGCRNCAYTSICACGPNAAVLHYGHAGAPNARRLESGDLALLDMGAEYHCYCSDITCTMPVDGAFTPAQKIVYEGVLEAQRAVYKIMRPGCSWTDCHLAAEREILKSLVTLGVLTGDLDAMVAAELGGVFLPCGLGHFIGVDCHDVGGYLPDHPPRSSRPGLRKLRTARVLDVGMMLTVEPGCYFIDALLDPALANPETAAFFDADRLAQFRGSGGVRLEDVILITAEGLENYTTCPRTVAEVESVMAGGAWPPAKDAAPDLNRKWAKFENGGLVDVAL</sequence>
<dbReference type="Proteomes" id="UP001363151">
    <property type="component" value="Unassembled WGS sequence"/>
</dbReference>
<dbReference type="InterPro" id="IPR052433">
    <property type="entry name" value="X-Pro_dipept-like"/>
</dbReference>
<dbReference type="InterPro" id="IPR000994">
    <property type="entry name" value="Pept_M24"/>
</dbReference>
<dbReference type="Pfam" id="PF05195">
    <property type="entry name" value="AMP_N"/>
    <property type="match status" value="1"/>
</dbReference>
<evidence type="ECO:0000256" key="2">
    <source>
        <dbReference type="ARBA" id="ARBA00011738"/>
    </source>
</evidence>
<protein>
    <recommendedName>
        <fullName evidence="11">Xaa-Pro dipeptidase</fullName>
        <ecNumber evidence="10">3.4.13.9</ecNumber>
    </recommendedName>
    <alternativeName>
        <fullName evidence="14">Imidodipeptidase</fullName>
    </alternativeName>
    <alternativeName>
        <fullName evidence="12">Peptidase D</fullName>
    </alternativeName>
    <alternativeName>
        <fullName evidence="13">Proline dipeptidase</fullName>
    </alternativeName>
</protein>
<keyword evidence="3" id="KW-0645">Protease</keyword>
<dbReference type="InterPro" id="IPR007865">
    <property type="entry name" value="Aminopep_P_N"/>
</dbReference>
<evidence type="ECO:0000259" key="16">
    <source>
        <dbReference type="SMART" id="SM01011"/>
    </source>
</evidence>
<dbReference type="CDD" id="cd01087">
    <property type="entry name" value="Prolidase"/>
    <property type="match status" value="1"/>
</dbReference>
<proteinExistence type="inferred from homology"/>
<dbReference type="PANTHER" id="PTHR48480">
    <property type="match status" value="1"/>
</dbReference>
<evidence type="ECO:0000256" key="4">
    <source>
        <dbReference type="ARBA" id="ARBA00022723"/>
    </source>
</evidence>
<dbReference type="InterPro" id="IPR029149">
    <property type="entry name" value="Creatin/AminoP/Spt16_N"/>
</dbReference>
<evidence type="ECO:0000256" key="12">
    <source>
        <dbReference type="ARBA" id="ARBA00044252"/>
    </source>
</evidence>
<comment type="subunit">
    <text evidence="2">Homodimer.</text>
</comment>
<evidence type="ECO:0000256" key="5">
    <source>
        <dbReference type="ARBA" id="ARBA00022801"/>
    </source>
</evidence>
<comment type="caution">
    <text evidence="17">The sequence shown here is derived from an EMBL/GenBank/DDBJ whole genome shotgun (WGS) entry which is preliminary data.</text>
</comment>
<evidence type="ECO:0000256" key="9">
    <source>
        <dbReference type="ARBA" id="ARBA00043990"/>
    </source>
</evidence>
<dbReference type="SUPFAM" id="SSF53092">
    <property type="entry name" value="Creatinase/prolidase N-terminal domain"/>
    <property type="match status" value="1"/>
</dbReference>
<evidence type="ECO:0000256" key="13">
    <source>
        <dbReference type="ARBA" id="ARBA00044284"/>
    </source>
</evidence>
<comment type="cofactor">
    <cofactor evidence="1">
        <name>Mn(2+)</name>
        <dbReference type="ChEBI" id="CHEBI:29035"/>
    </cofactor>
</comment>
<feature type="domain" description="Aminopeptidase P N-terminal" evidence="16">
    <location>
        <begin position="39"/>
        <end position="169"/>
    </location>
</feature>